<organism evidence="4 5">
    <name type="scientific">Uliginosibacterium flavum</name>
    <dbReference type="NCBI Taxonomy" id="1396831"/>
    <lineage>
        <taxon>Bacteria</taxon>
        <taxon>Pseudomonadati</taxon>
        <taxon>Pseudomonadota</taxon>
        <taxon>Betaproteobacteria</taxon>
        <taxon>Rhodocyclales</taxon>
        <taxon>Zoogloeaceae</taxon>
        <taxon>Uliginosibacterium</taxon>
    </lineage>
</organism>
<evidence type="ECO:0000256" key="2">
    <source>
        <dbReference type="SAM" id="Phobius"/>
    </source>
</evidence>
<accession>A0ABV2TK26</accession>
<reference evidence="4 5" key="1">
    <citation type="submission" date="2024-07" db="EMBL/GenBank/DDBJ databases">
        <title>Uliginosibacterium flavum JJ3220;KACC:17644.</title>
        <authorList>
            <person name="Kim M.K."/>
        </authorList>
    </citation>
    <scope>NUCLEOTIDE SEQUENCE [LARGE SCALE GENOMIC DNA]</scope>
    <source>
        <strain evidence="4 5">KACC:17644</strain>
    </source>
</reference>
<dbReference type="EMBL" id="JBEWZI010000007">
    <property type="protein sequence ID" value="MET7014272.1"/>
    <property type="molecule type" value="Genomic_DNA"/>
</dbReference>
<feature type="region of interest" description="Disordered" evidence="1">
    <location>
        <begin position="311"/>
        <end position="366"/>
    </location>
</feature>
<proteinExistence type="predicted"/>
<dbReference type="RefSeq" id="WP_354600730.1">
    <property type="nucleotide sequence ID" value="NZ_JBEWZI010000007.1"/>
</dbReference>
<keyword evidence="2" id="KW-0472">Membrane</keyword>
<keyword evidence="5" id="KW-1185">Reference proteome</keyword>
<evidence type="ECO:0000313" key="5">
    <source>
        <dbReference type="Proteomes" id="UP001549691"/>
    </source>
</evidence>
<evidence type="ECO:0008006" key="6">
    <source>
        <dbReference type="Google" id="ProtNLM"/>
    </source>
</evidence>
<feature type="compositionally biased region" description="Polar residues" evidence="1">
    <location>
        <begin position="333"/>
        <end position="359"/>
    </location>
</feature>
<evidence type="ECO:0000256" key="3">
    <source>
        <dbReference type="SAM" id="SignalP"/>
    </source>
</evidence>
<name>A0ABV2TK26_9RHOO</name>
<gene>
    <name evidence="4" type="ORF">ABXR19_08720</name>
</gene>
<evidence type="ECO:0000256" key="1">
    <source>
        <dbReference type="SAM" id="MobiDB-lite"/>
    </source>
</evidence>
<feature type="chain" id="PRO_5046082676" description="TspB protein" evidence="3">
    <location>
        <begin position="24"/>
        <end position="451"/>
    </location>
</feature>
<evidence type="ECO:0000313" key="4">
    <source>
        <dbReference type="EMBL" id="MET7014272.1"/>
    </source>
</evidence>
<sequence length="451" mass="47487">MITRILSAVFAIVISLQVGTAQAQALTVSSGVNRAVSGVTQQSMRSRGFAANDPRYYGTLSAMSNVAGTAVGAAAGAGVVTLIGVTAPAWATVMLAAATTAAVGYGVTLALDGLINWLFHSDTLKVDQSSAANLSYSVDGFNVGDPVWVGFDSAGRKVYGSQPEPMARQLYYDGYRAQGVTQPSEPYCFAVGSGLYYCGNYSVLLDGTASISCGRGMYAVGGFCASYSYPLNTGTQNVTGQSLQQAVAALPDSELAKPLNPQVVADLSNHLWQQAAAQPGYQGLPYQQANPVTAAEAQTWMQQNPSMWPTVRDFVQPRPASDPTAYSLPLNPTAPSSQLQPTTQPNPNAVNPASEQPQVNLGADPAIPQPELEATPTAQQIMAPVLNLLPTLRNFMMPAGVGTCPVASFSVWNHSFQIDAHCTVIGQNQQIIQAFMFVAWSVLALLVLLRA</sequence>
<dbReference type="Proteomes" id="UP001549691">
    <property type="component" value="Unassembled WGS sequence"/>
</dbReference>
<feature type="signal peptide" evidence="3">
    <location>
        <begin position="1"/>
        <end position="23"/>
    </location>
</feature>
<protein>
    <recommendedName>
        <fullName evidence="6">TspB protein</fullName>
    </recommendedName>
</protein>
<keyword evidence="2" id="KW-0812">Transmembrane</keyword>
<keyword evidence="3" id="KW-0732">Signal</keyword>
<comment type="caution">
    <text evidence="4">The sequence shown here is derived from an EMBL/GenBank/DDBJ whole genome shotgun (WGS) entry which is preliminary data.</text>
</comment>
<feature type="transmembrane region" description="Helical" evidence="2">
    <location>
        <begin position="431"/>
        <end position="449"/>
    </location>
</feature>
<keyword evidence="2" id="KW-1133">Transmembrane helix</keyword>